<accession>A0A2G4YTW3</accession>
<dbReference type="InterPro" id="IPR010064">
    <property type="entry name" value="HK97-gp10_tail"/>
</dbReference>
<evidence type="ECO:0008006" key="3">
    <source>
        <dbReference type="Google" id="ProtNLM"/>
    </source>
</evidence>
<evidence type="ECO:0000313" key="2">
    <source>
        <dbReference type="Proteomes" id="UP000229730"/>
    </source>
</evidence>
<gene>
    <name evidence="1" type="ORF">CRD36_09220</name>
</gene>
<name>A0A2G4YTW3_9PROT</name>
<dbReference type="NCBIfam" id="TIGR01725">
    <property type="entry name" value="phge_HK97_gp10"/>
    <property type="match status" value="1"/>
</dbReference>
<protein>
    <recommendedName>
        <fullName evidence="3">HK97 gp10 family phage protein</fullName>
    </recommendedName>
</protein>
<keyword evidence="2" id="KW-1185">Reference proteome</keyword>
<dbReference type="AlphaFoldDB" id="A0A2G4YTW3"/>
<dbReference type="InParanoid" id="A0A2G4YTW3"/>
<dbReference type="Proteomes" id="UP000229730">
    <property type="component" value="Unassembled WGS sequence"/>
</dbReference>
<dbReference type="OrthoDB" id="7428419at2"/>
<dbReference type="Pfam" id="PF04883">
    <property type="entry name" value="HK97-gp10_like"/>
    <property type="match status" value="1"/>
</dbReference>
<evidence type="ECO:0000313" key="1">
    <source>
        <dbReference type="EMBL" id="PHZ84896.1"/>
    </source>
</evidence>
<proteinExistence type="predicted"/>
<dbReference type="RefSeq" id="WP_099472468.1">
    <property type="nucleotide sequence ID" value="NZ_CP041025.1"/>
</dbReference>
<comment type="caution">
    <text evidence="1">The sequence shown here is derived from an EMBL/GenBank/DDBJ whole genome shotgun (WGS) entry which is preliminary data.</text>
</comment>
<reference evidence="1 2" key="1">
    <citation type="submission" date="2017-10" db="EMBL/GenBank/DDBJ databases">
        <title>Frigbacter circumglobatus gen. nov. sp. nov., isolated from sediment cultured in situ.</title>
        <authorList>
            <person name="Zhao Z."/>
        </authorList>
    </citation>
    <scope>NUCLEOTIDE SEQUENCE [LARGE SCALE GENOMIC DNA]</scope>
    <source>
        <strain evidence="1 2">ZYL</strain>
    </source>
</reference>
<sequence>MTVEKLSRDLDQQARLYERRLAEMVDQLAAAVVRGARARVLRNLKHPKDHSDLAASLRVEKDPAGDLRVITDLPYARYLEFGTRYQAARPFLTPAVEEVKVAFAGLRHRSQQE</sequence>
<organism evidence="1 2">
    <name type="scientific">Paremcibacter congregatus</name>
    <dbReference type="NCBI Taxonomy" id="2043170"/>
    <lineage>
        <taxon>Bacteria</taxon>
        <taxon>Pseudomonadati</taxon>
        <taxon>Pseudomonadota</taxon>
        <taxon>Alphaproteobacteria</taxon>
        <taxon>Emcibacterales</taxon>
        <taxon>Emcibacteraceae</taxon>
        <taxon>Paremcibacter</taxon>
    </lineage>
</organism>
<dbReference type="EMBL" id="PDEM01000020">
    <property type="protein sequence ID" value="PHZ84896.1"/>
    <property type="molecule type" value="Genomic_DNA"/>
</dbReference>